<feature type="region of interest" description="Disordered" evidence="1">
    <location>
        <begin position="1"/>
        <end position="64"/>
    </location>
</feature>
<accession>A0A078G649</accession>
<evidence type="ECO:0000313" key="2">
    <source>
        <dbReference type="EMBL" id="CAF1912117.1"/>
    </source>
</evidence>
<proteinExistence type="predicted"/>
<dbReference type="Gramene" id="CDY20427">
    <property type="protein sequence ID" value="CDY20427"/>
    <property type="gene ID" value="GSBRNA2T00012492001"/>
</dbReference>
<dbReference type="Proteomes" id="UP001295469">
    <property type="component" value="Chromosome C02"/>
</dbReference>
<organism evidence="3 4">
    <name type="scientific">Brassica napus</name>
    <name type="common">Rape</name>
    <dbReference type="NCBI Taxonomy" id="3708"/>
    <lineage>
        <taxon>Eukaryota</taxon>
        <taxon>Viridiplantae</taxon>
        <taxon>Streptophyta</taxon>
        <taxon>Embryophyta</taxon>
        <taxon>Tracheophyta</taxon>
        <taxon>Spermatophyta</taxon>
        <taxon>Magnoliopsida</taxon>
        <taxon>eudicotyledons</taxon>
        <taxon>Gunneridae</taxon>
        <taxon>Pentapetalae</taxon>
        <taxon>rosids</taxon>
        <taxon>malvids</taxon>
        <taxon>Brassicales</taxon>
        <taxon>Brassicaceae</taxon>
        <taxon>Brassiceae</taxon>
        <taxon>Brassica</taxon>
    </lineage>
</organism>
<feature type="compositionally biased region" description="Low complexity" evidence="1">
    <location>
        <begin position="48"/>
        <end position="64"/>
    </location>
</feature>
<evidence type="ECO:0000313" key="4">
    <source>
        <dbReference type="Proteomes" id="UP000028999"/>
    </source>
</evidence>
<protein>
    <submittedName>
        <fullName evidence="2">(rape) hypothetical protein</fullName>
    </submittedName>
    <submittedName>
        <fullName evidence="3">BnaC02g23890D protein</fullName>
    </submittedName>
</protein>
<reference evidence="3 4" key="1">
    <citation type="journal article" date="2014" name="Science">
        <title>Plant genetics. Early allopolyploid evolution in the post-Neolithic Brassica napus oilseed genome.</title>
        <authorList>
            <person name="Chalhoub B."/>
            <person name="Denoeud F."/>
            <person name="Liu S."/>
            <person name="Parkin I.A."/>
            <person name="Tang H."/>
            <person name="Wang X."/>
            <person name="Chiquet J."/>
            <person name="Belcram H."/>
            <person name="Tong C."/>
            <person name="Samans B."/>
            <person name="Correa M."/>
            <person name="Da Silva C."/>
            <person name="Just J."/>
            <person name="Falentin C."/>
            <person name="Koh C.S."/>
            <person name="Le Clainche I."/>
            <person name="Bernard M."/>
            <person name="Bento P."/>
            <person name="Noel B."/>
            <person name="Labadie K."/>
            <person name="Alberti A."/>
            <person name="Charles M."/>
            <person name="Arnaud D."/>
            <person name="Guo H."/>
            <person name="Daviaud C."/>
            <person name="Alamery S."/>
            <person name="Jabbari K."/>
            <person name="Zhao M."/>
            <person name="Edger P.P."/>
            <person name="Chelaifa H."/>
            <person name="Tack D."/>
            <person name="Lassalle G."/>
            <person name="Mestiri I."/>
            <person name="Schnel N."/>
            <person name="Le Paslier M.C."/>
            <person name="Fan G."/>
            <person name="Renault V."/>
            <person name="Bayer P.E."/>
            <person name="Golicz A.A."/>
            <person name="Manoli S."/>
            <person name="Lee T.H."/>
            <person name="Thi V.H."/>
            <person name="Chalabi S."/>
            <person name="Hu Q."/>
            <person name="Fan C."/>
            <person name="Tollenaere R."/>
            <person name="Lu Y."/>
            <person name="Battail C."/>
            <person name="Shen J."/>
            <person name="Sidebottom C.H."/>
            <person name="Wang X."/>
            <person name="Canaguier A."/>
            <person name="Chauveau A."/>
            <person name="Berard A."/>
            <person name="Deniot G."/>
            <person name="Guan M."/>
            <person name="Liu Z."/>
            <person name="Sun F."/>
            <person name="Lim Y.P."/>
            <person name="Lyons E."/>
            <person name="Town C.D."/>
            <person name="Bancroft I."/>
            <person name="Wang X."/>
            <person name="Meng J."/>
            <person name="Ma J."/>
            <person name="Pires J.C."/>
            <person name="King G.J."/>
            <person name="Brunel D."/>
            <person name="Delourme R."/>
            <person name="Renard M."/>
            <person name="Aury J.M."/>
            <person name="Adams K.L."/>
            <person name="Batley J."/>
            <person name="Snowdon R.J."/>
            <person name="Tost J."/>
            <person name="Edwards D."/>
            <person name="Zhou Y."/>
            <person name="Hua W."/>
            <person name="Sharpe A.G."/>
            <person name="Paterson A.H."/>
            <person name="Guan C."/>
            <person name="Wincker P."/>
        </authorList>
    </citation>
    <scope>NUCLEOTIDE SEQUENCE [LARGE SCALE GENOMIC DNA]</scope>
    <source>
        <strain evidence="4">cv. Darmor-bzh</strain>
    </source>
</reference>
<evidence type="ECO:0000313" key="3">
    <source>
        <dbReference type="EMBL" id="CDY20427.1"/>
    </source>
</evidence>
<reference evidence="2" key="3">
    <citation type="submission" date="2021-01" db="EMBL/GenBank/DDBJ databases">
        <authorList>
            <consortium name="Genoscope - CEA"/>
            <person name="William W."/>
        </authorList>
    </citation>
    <scope>NUCLEOTIDE SEQUENCE</scope>
</reference>
<dbReference type="Proteomes" id="UP000028999">
    <property type="component" value="Unassembled WGS sequence"/>
</dbReference>
<dbReference type="EMBL" id="LK032107">
    <property type="protein sequence ID" value="CDY20427.1"/>
    <property type="molecule type" value="Genomic_DNA"/>
</dbReference>
<evidence type="ECO:0000256" key="1">
    <source>
        <dbReference type="SAM" id="MobiDB-lite"/>
    </source>
</evidence>
<dbReference type="EMBL" id="HG994366">
    <property type="protein sequence ID" value="CAF1912117.1"/>
    <property type="molecule type" value="Genomic_DNA"/>
</dbReference>
<name>A0A078G649_BRANA</name>
<keyword evidence="4" id="KW-1185">Reference proteome</keyword>
<gene>
    <name evidence="3" type="primary">BnaC02g23890D</name>
    <name evidence="2" type="ORF">DARMORV10_C02P33260.1</name>
    <name evidence="3" type="ORF">GSBRNA2T00012492001</name>
</gene>
<sequence>MSPVDNEVTNSGEHEVEEEEHENIDSENNPPVEDVQTNEEGEREEGSTTRTSSEESVNISISVS</sequence>
<reference evidence="3" key="2">
    <citation type="submission" date="2014-06" db="EMBL/GenBank/DDBJ databases">
        <authorList>
            <person name="Genoscope - CEA"/>
        </authorList>
    </citation>
    <scope>NUCLEOTIDE SEQUENCE</scope>
</reference>
<dbReference type="AlphaFoldDB" id="A0A078G649"/>
<dbReference type="PaxDb" id="3708-A0A078G649"/>